<protein>
    <recommendedName>
        <fullName evidence="4">Secreted protein</fullName>
    </recommendedName>
</protein>
<comment type="caution">
    <text evidence="2">The sequence shown here is derived from an EMBL/GenBank/DDBJ whole genome shotgun (WGS) entry which is preliminary data.</text>
</comment>
<evidence type="ECO:0000256" key="1">
    <source>
        <dbReference type="SAM" id="SignalP"/>
    </source>
</evidence>
<sequence length="88" mass="10199">MLRLSHFLLLQFSQPSLGIIVRVSDGSKYSRDFNSEKNFFLKKRNTLHKAIKFNGALKSNPTNELLTGVQFSNLIKWFPQSPFKQLQI</sequence>
<feature type="chain" id="PRO_5035238742" description="Secreted protein" evidence="1">
    <location>
        <begin position="19"/>
        <end position="88"/>
    </location>
</feature>
<organism evidence="2 3">
    <name type="scientific">Halteria grandinella</name>
    <dbReference type="NCBI Taxonomy" id="5974"/>
    <lineage>
        <taxon>Eukaryota</taxon>
        <taxon>Sar</taxon>
        <taxon>Alveolata</taxon>
        <taxon>Ciliophora</taxon>
        <taxon>Intramacronucleata</taxon>
        <taxon>Spirotrichea</taxon>
        <taxon>Stichotrichia</taxon>
        <taxon>Sporadotrichida</taxon>
        <taxon>Halteriidae</taxon>
        <taxon>Halteria</taxon>
    </lineage>
</organism>
<proteinExistence type="predicted"/>
<keyword evidence="1" id="KW-0732">Signal</keyword>
<dbReference type="Proteomes" id="UP000785679">
    <property type="component" value="Unassembled WGS sequence"/>
</dbReference>
<gene>
    <name evidence="2" type="ORF">FGO68_gene17037</name>
</gene>
<evidence type="ECO:0000313" key="3">
    <source>
        <dbReference type="Proteomes" id="UP000785679"/>
    </source>
</evidence>
<feature type="signal peptide" evidence="1">
    <location>
        <begin position="1"/>
        <end position="18"/>
    </location>
</feature>
<name>A0A8J8SWT8_HALGN</name>
<accession>A0A8J8SWT8</accession>
<dbReference type="AlphaFoldDB" id="A0A8J8SWT8"/>
<evidence type="ECO:0000313" key="2">
    <source>
        <dbReference type="EMBL" id="TNV73236.1"/>
    </source>
</evidence>
<reference evidence="2" key="1">
    <citation type="submission" date="2019-06" db="EMBL/GenBank/DDBJ databases">
        <authorList>
            <person name="Zheng W."/>
        </authorList>
    </citation>
    <scope>NUCLEOTIDE SEQUENCE</scope>
    <source>
        <strain evidence="2">QDHG01</strain>
    </source>
</reference>
<dbReference type="EMBL" id="RRYP01019465">
    <property type="protein sequence ID" value="TNV73236.1"/>
    <property type="molecule type" value="Genomic_DNA"/>
</dbReference>
<evidence type="ECO:0008006" key="4">
    <source>
        <dbReference type="Google" id="ProtNLM"/>
    </source>
</evidence>
<keyword evidence="3" id="KW-1185">Reference proteome</keyword>